<evidence type="ECO:0000259" key="1">
    <source>
        <dbReference type="Pfam" id="PF08887"/>
    </source>
</evidence>
<dbReference type="Proteomes" id="UP000286270">
    <property type="component" value="Unassembled WGS sequence"/>
</dbReference>
<gene>
    <name evidence="3" type="ORF">DWW08_05835</name>
</gene>
<reference evidence="3 4" key="1">
    <citation type="submission" date="2018-08" db="EMBL/GenBank/DDBJ databases">
        <title>A genome reference for cultivated species of the human gut microbiota.</title>
        <authorList>
            <person name="Zou Y."/>
            <person name="Xue W."/>
            <person name="Luo G."/>
        </authorList>
    </citation>
    <scope>NUCLEOTIDE SEQUENCE [LARGE SCALE GENOMIC DNA]</scope>
    <source>
        <strain evidence="3 4">AF14-26</strain>
    </source>
</reference>
<dbReference type="InterPro" id="IPR014983">
    <property type="entry name" value="GAD-rel"/>
</dbReference>
<evidence type="ECO:0000259" key="2">
    <source>
        <dbReference type="Pfam" id="PF08906"/>
    </source>
</evidence>
<evidence type="ECO:0000313" key="4">
    <source>
        <dbReference type="Proteomes" id="UP000286270"/>
    </source>
</evidence>
<comment type="caution">
    <text evidence="3">The sequence shown here is derived from an EMBL/GenBank/DDBJ whole genome shotgun (WGS) entry which is preliminary data.</text>
</comment>
<organism evidence="3 4">
    <name type="scientific">Bacteroides fragilis</name>
    <dbReference type="NCBI Taxonomy" id="817"/>
    <lineage>
        <taxon>Bacteria</taxon>
        <taxon>Pseudomonadati</taxon>
        <taxon>Bacteroidota</taxon>
        <taxon>Bacteroidia</taxon>
        <taxon>Bacteroidales</taxon>
        <taxon>Bacteroidaceae</taxon>
        <taxon>Bacteroides</taxon>
    </lineage>
</organism>
<dbReference type="AlphaFoldDB" id="A0A412YKH6"/>
<proteinExistence type="predicted"/>
<accession>A0A412YKH6</accession>
<dbReference type="EMBL" id="QRZH01000003">
    <property type="protein sequence ID" value="RGV57882.1"/>
    <property type="molecule type" value="Genomic_DNA"/>
</dbReference>
<name>A0A412YKH6_BACFG</name>
<dbReference type="InterPro" id="IPR015002">
    <property type="entry name" value="T6SS_Tdi1_C"/>
</dbReference>
<dbReference type="RefSeq" id="WP_122142011.1">
    <property type="nucleotide sequence ID" value="NZ_JAFKPS010000001.1"/>
</dbReference>
<sequence length="198" mass="23078">MYERFLNQNIDCKRQVADGAFLAKYADIAPKELITLWQEVGLGIFCNGLFRIMNPADYQEFVNQYYQREYNEAAIPFMVTAFGDLFVYIKSSQKQLGNHIVFLNIRYGTFQIFTDNFNLLFNILLFKNDSLEFRYKLGLYPRIKEKLGALQGDECFGYVPVLSAGGEETDEHIQVVKIFPYIDMAAQFIGEFERFEAR</sequence>
<feature type="domain" description="T6SS immunity protein Tdi1 C-terminal" evidence="2">
    <location>
        <begin position="122"/>
        <end position="188"/>
    </location>
</feature>
<dbReference type="Pfam" id="PF08887">
    <property type="entry name" value="GAD-like"/>
    <property type="match status" value="1"/>
</dbReference>
<protein>
    <submittedName>
        <fullName evidence="3">DUF1851 domain-containing protein</fullName>
    </submittedName>
</protein>
<evidence type="ECO:0000313" key="3">
    <source>
        <dbReference type="EMBL" id="RGV57882.1"/>
    </source>
</evidence>
<dbReference type="Pfam" id="PF08906">
    <property type="entry name" value="T6SS_Tdi1_C"/>
    <property type="match status" value="1"/>
</dbReference>
<feature type="domain" description="GAD-related" evidence="1">
    <location>
        <begin position="2"/>
        <end position="95"/>
    </location>
</feature>